<keyword evidence="2" id="KW-1185">Reference proteome</keyword>
<dbReference type="Gene3D" id="3.10.20.30">
    <property type="match status" value="1"/>
</dbReference>
<organism evidence="1 2">
    <name type="scientific">Haloactinospora alba</name>
    <dbReference type="NCBI Taxonomy" id="405555"/>
    <lineage>
        <taxon>Bacteria</taxon>
        <taxon>Bacillati</taxon>
        <taxon>Actinomycetota</taxon>
        <taxon>Actinomycetes</taxon>
        <taxon>Streptosporangiales</taxon>
        <taxon>Nocardiopsidaceae</taxon>
        <taxon>Haloactinospora</taxon>
    </lineage>
</organism>
<accession>A0A543NHU7</accession>
<comment type="caution">
    <text evidence="1">The sequence shown here is derived from an EMBL/GenBank/DDBJ whole genome shotgun (WGS) entry which is preliminary data.</text>
</comment>
<reference evidence="1 2" key="1">
    <citation type="submission" date="2019-06" db="EMBL/GenBank/DDBJ databases">
        <title>Sequencing the genomes of 1000 actinobacteria strains.</title>
        <authorList>
            <person name="Klenk H.-P."/>
        </authorList>
    </citation>
    <scope>NUCLEOTIDE SEQUENCE [LARGE SCALE GENOMIC DNA]</scope>
    <source>
        <strain evidence="1 2">DSM 45015</strain>
    </source>
</reference>
<gene>
    <name evidence="1" type="ORF">FHX37_1231</name>
</gene>
<proteinExistence type="predicted"/>
<dbReference type="EMBL" id="VFQC01000001">
    <property type="protein sequence ID" value="TQN31330.1"/>
    <property type="molecule type" value="Genomic_DNA"/>
</dbReference>
<evidence type="ECO:0000313" key="2">
    <source>
        <dbReference type="Proteomes" id="UP000317422"/>
    </source>
</evidence>
<dbReference type="InterPro" id="IPR016155">
    <property type="entry name" value="Mopterin_synth/thiamin_S_b"/>
</dbReference>
<protein>
    <submittedName>
        <fullName evidence="1">Sulfur carrier protein ThiS</fullName>
    </submittedName>
</protein>
<dbReference type="PANTHER" id="PTHR34472:SF1">
    <property type="entry name" value="SULFUR CARRIER PROTEIN THIS"/>
    <property type="match status" value="1"/>
</dbReference>
<dbReference type="AlphaFoldDB" id="A0A543NHU7"/>
<dbReference type="RefSeq" id="WP_141922593.1">
    <property type="nucleotide sequence ID" value="NZ_VFQC01000001.1"/>
</dbReference>
<dbReference type="InterPro" id="IPR012675">
    <property type="entry name" value="Beta-grasp_dom_sf"/>
</dbReference>
<dbReference type="OrthoDB" id="163636at2"/>
<dbReference type="SUPFAM" id="SSF54285">
    <property type="entry name" value="MoaD/ThiS"/>
    <property type="match status" value="1"/>
</dbReference>
<dbReference type="InterPro" id="IPR010035">
    <property type="entry name" value="Thi_S"/>
</dbReference>
<sequence length="66" mass="7260">MNVVINGEQREVQPHTSVGEAVRSVTDTSHRVAVAVNDEVVPRARWEHTELSDNDRVDVLTPVQGG</sequence>
<dbReference type="PANTHER" id="PTHR34472">
    <property type="entry name" value="SULFUR CARRIER PROTEIN THIS"/>
    <property type="match status" value="1"/>
</dbReference>
<dbReference type="CDD" id="cd00565">
    <property type="entry name" value="Ubl_ThiS"/>
    <property type="match status" value="1"/>
</dbReference>
<evidence type="ECO:0000313" key="1">
    <source>
        <dbReference type="EMBL" id="TQN31330.1"/>
    </source>
</evidence>
<dbReference type="Proteomes" id="UP000317422">
    <property type="component" value="Unassembled WGS sequence"/>
</dbReference>
<dbReference type="InterPro" id="IPR003749">
    <property type="entry name" value="ThiS/MoaD-like"/>
</dbReference>
<name>A0A543NHU7_9ACTN</name>
<dbReference type="NCBIfam" id="TIGR01683">
    <property type="entry name" value="thiS"/>
    <property type="match status" value="1"/>
</dbReference>
<dbReference type="Pfam" id="PF02597">
    <property type="entry name" value="ThiS"/>
    <property type="match status" value="1"/>
</dbReference>